<dbReference type="KEGG" id="metu:GNH96_10790"/>
<dbReference type="SUPFAM" id="SSF55961">
    <property type="entry name" value="Bet v1-like"/>
    <property type="match status" value="1"/>
</dbReference>
<proteinExistence type="inferred from homology"/>
<dbReference type="PANTHER" id="PTHR12901:SF10">
    <property type="entry name" value="COENZYME Q-BINDING PROTEIN COQ10, MITOCHONDRIAL"/>
    <property type="match status" value="1"/>
</dbReference>
<keyword evidence="2" id="KW-1277">Toxin-antitoxin system</keyword>
<dbReference type="Pfam" id="PF03364">
    <property type="entry name" value="Polyketide_cyc"/>
    <property type="match status" value="1"/>
</dbReference>
<accession>A0A858Q990</accession>
<feature type="domain" description="Coenzyme Q-binding protein COQ10 START" evidence="3">
    <location>
        <begin position="11"/>
        <end position="136"/>
    </location>
</feature>
<sequence>MMPTISTSVCVNYTQDQMYELVNDVADYPKYLPLCRDVRVLSAGEREIKATITLAKGAVRLNFTTANTMEPGRHIHMKLVDGPFKYLRGNWRFDPNPHGGCDVSFRVDFQFANPLLQMALGGIFKEVMESLVTAFCSQAAKRYGNGGFALPQRPGRDSVEQTEPA</sequence>
<dbReference type="InterPro" id="IPR044996">
    <property type="entry name" value="COQ10-like"/>
</dbReference>
<organism evidence="4 5">
    <name type="scientific">Methylococcus geothermalis</name>
    <dbReference type="NCBI Taxonomy" id="2681310"/>
    <lineage>
        <taxon>Bacteria</taxon>
        <taxon>Pseudomonadati</taxon>
        <taxon>Pseudomonadota</taxon>
        <taxon>Gammaproteobacteria</taxon>
        <taxon>Methylococcales</taxon>
        <taxon>Methylococcaceae</taxon>
        <taxon>Methylococcus</taxon>
    </lineage>
</organism>
<comment type="similarity">
    <text evidence="1">Belongs to the ribosome association toxin RatA family.</text>
</comment>
<dbReference type="AlphaFoldDB" id="A0A858Q990"/>
<evidence type="ECO:0000313" key="4">
    <source>
        <dbReference type="EMBL" id="QJD30410.1"/>
    </source>
</evidence>
<evidence type="ECO:0000313" key="5">
    <source>
        <dbReference type="Proteomes" id="UP000503004"/>
    </source>
</evidence>
<gene>
    <name evidence="4" type="ORF">GNH96_10790</name>
</gene>
<dbReference type="GO" id="GO:0048039">
    <property type="term" value="F:ubiquinone binding"/>
    <property type="evidence" value="ECO:0007669"/>
    <property type="project" value="InterPro"/>
</dbReference>
<keyword evidence="5" id="KW-1185">Reference proteome</keyword>
<dbReference type="InterPro" id="IPR005031">
    <property type="entry name" value="COQ10_START"/>
</dbReference>
<evidence type="ECO:0000259" key="3">
    <source>
        <dbReference type="Pfam" id="PF03364"/>
    </source>
</evidence>
<evidence type="ECO:0000256" key="2">
    <source>
        <dbReference type="ARBA" id="ARBA00022649"/>
    </source>
</evidence>
<dbReference type="EMBL" id="CP046565">
    <property type="protein sequence ID" value="QJD30410.1"/>
    <property type="molecule type" value="Genomic_DNA"/>
</dbReference>
<dbReference type="CDD" id="cd07813">
    <property type="entry name" value="COQ10p_like"/>
    <property type="match status" value="1"/>
</dbReference>
<dbReference type="InterPro" id="IPR023393">
    <property type="entry name" value="START-like_dom_sf"/>
</dbReference>
<dbReference type="Proteomes" id="UP000503004">
    <property type="component" value="Chromosome"/>
</dbReference>
<protein>
    <submittedName>
        <fullName evidence="4">Type II toxin-antitoxin system RatA family toxin</fullName>
    </submittedName>
</protein>
<dbReference type="GO" id="GO:0045333">
    <property type="term" value="P:cellular respiration"/>
    <property type="evidence" value="ECO:0007669"/>
    <property type="project" value="InterPro"/>
</dbReference>
<name>A0A858Q990_9GAMM</name>
<dbReference type="Gene3D" id="3.30.530.20">
    <property type="match status" value="1"/>
</dbReference>
<reference evidence="5" key="1">
    <citation type="submission" date="2019-12" db="EMBL/GenBank/DDBJ databases">
        <authorList>
            <person name="Awala S.I."/>
            <person name="Rhee S.K."/>
        </authorList>
    </citation>
    <scope>NUCLEOTIDE SEQUENCE [LARGE SCALE GENOMIC DNA]</scope>
    <source>
        <strain evidence="5">IM1</strain>
    </source>
</reference>
<dbReference type="PANTHER" id="PTHR12901">
    <property type="entry name" value="SPERM PROTEIN HOMOLOG"/>
    <property type="match status" value="1"/>
</dbReference>
<evidence type="ECO:0000256" key="1">
    <source>
        <dbReference type="ARBA" id="ARBA00008918"/>
    </source>
</evidence>